<gene>
    <name evidence="3" type="ORF">FL622_07240</name>
</gene>
<reference evidence="3 4" key="1">
    <citation type="submission" date="2019-07" db="EMBL/GenBank/DDBJ databases">
        <title>Insights of Desulfuromonas acetexigens electromicrobiology.</title>
        <authorList>
            <person name="Katuri K."/>
            <person name="Sapireddy V."/>
            <person name="Shaw D.R."/>
            <person name="Saikaly P."/>
        </authorList>
    </citation>
    <scope>NUCLEOTIDE SEQUENCE [LARGE SCALE GENOMIC DNA]</scope>
    <source>
        <strain evidence="3 4">2873</strain>
    </source>
</reference>
<evidence type="ECO:0000259" key="2">
    <source>
        <dbReference type="Pfam" id="PF00535"/>
    </source>
</evidence>
<dbReference type="RefSeq" id="WP_092057415.1">
    <property type="nucleotide sequence ID" value="NZ_FOJJ01000034.1"/>
</dbReference>
<organism evidence="3 4">
    <name type="scientific">Trichloromonas acetexigens</name>
    <dbReference type="NCBI Taxonomy" id="38815"/>
    <lineage>
        <taxon>Bacteria</taxon>
        <taxon>Pseudomonadati</taxon>
        <taxon>Thermodesulfobacteriota</taxon>
        <taxon>Desulfuromonadia</taxon>
        <taxon>Desulfuromonadales</taxon>
        <taxon>Trichloromonadaceae</taxon>
        <taxon>Trichloromonas</taxon>
    </lineage>
</organism>
<dbReference type="GO" id="GO:0016758">
    <property type="term" value="F:hexosyltransferase activity"/>
    <property type="evidence" value="ECO:0007669"/>
    <property type="project" value="UniProtKB-ARBA"/>
</dbReference>
<dbReference type="Proteomes" id="UP000317155">
    <property type="component" value="Unassembled WGS sequence"/>
</dbReference>
<keyword evidence="3" id="KW-0808">Transferase</keyword>
<dbReference type="AlphaFoldDB" id="A0A550JGM4"/>
<sequence>MGCPLVSIIVPVYNAERFLNETLNSIKSQTYNNLEVLVINDSSSDNSVEIIEKFVKSDFRFRYFYNTTNQGVSHSTNVGLSQCKGEYITFHDHDDVMLPSKISSCVEILENNTELDGVITIAEYISEDGSPLGTKTALPDYITNNPFFVRAFERSYIPTWAMFMRRDIINKLEFDDNIKIGNQDADFFLRLLYRRPQLYYLSNPQNRFRQVSKSLSKKSTSTCEIYKKHNDVDIAKLYTQAGYSKVVIDYALAKANLWRENIESALNYIISAHERISEFDEEEKDNVYFIYATCLYLNQLFEPCLEILQKIEGKSFRAETLNNQGVCWAIFGDLTKARDYFESALSILPEYIDPKNNLFALNASESMPVRHFTKFPLRSVYKTI</sequence>
<evidence type="ECO:0000313" key="4">
    <source>
        <dbReference type="Proteomes" id="UP000317155"/>
    </source>
</evidence>
<dbReference type="InterPro" id="IPR011990">
    <property type="entry name" value="TPR-like_helical_dom_sf"/>
</dbReference>
<feature type="domain" description="Glycosyltransferase 2-like" evidence="2">
    <location>
        <begin position="7"/>
        <end position="169"/>
    </location>
</feature>
<dbReference type="SMART" id="SM00028">
    <property type="entry name" value="TPR"/>
    <property type="match status" value="1"/>
</dbReference>
<keyword evidence="4" id="KW-1185">Reference proteome</keyword>
<dbReference type="InterPro" id="IPR001173">
    <property type="entry name" value="Glyco_trans_2-like"/>
</dbReference>
<evidence type="ECO:0000313" key="3">
    <source>
        <dbReference type="EMBL" id="TRO82364.1"/>
    </source>
</evidence>
<dbReference type="PANTHER" id="PTHR22916">
    <property type="entry name" value="GLYCOSYLTRANSFERASE"/>
    <property type="match status" value="1"/>
</dbReference>
<accession>A0A550JGM4</accession>
<feature type="repeat" description="TPR" evidence="1">
    <location>
        <begin position="318"/>
        <end position="351"/>
    </location>
</feature>
<dbReference type="OrthoDB" id="5291101at2"/>
<dbReference type="Pfam" id="PF00535">
    <property type="entry name" value="Glycos_transf_2"/>
    <property type="match status" value="1"/>
</dbReference>
<dbReference type="SUPFAM" id="SSF53448">
    <property type="entry name" value="Nucleotide-diphospho-sugar transferases"/>
    <property type="match status" value="1"/>
</dbReference>
<comment type="caution">
    <text evidence="3">The sequence shown here is derived from an EMBL/GenBank/DDBJ whole genome shotgun (WGS) entry which is preliminary data.</text>
</comment>
<dbReference type="EMBL" id="VJVV01000004">
    <property type="protein sequence ID" value="TRO82364.1"/>
    <property type="molecule type" value="Genomic_DNA"/>
</dbReference>
<dbReference type="Gene3D" id="3.90.550.10">
    <property type="entry name" value="Spore Coat Polysaccharide Biosynthesis Protein SpsA, Chain A"/>
    <property type="match status" value="1"/>
</dbReference>
<dbReference type="InterPro" id="IPR029044">
    <property type="entry name" value="Nucleotide-diphossugar_trans"/>
</dbReference>
<dbReference type="Gene3D" id="1.25.40.10">
    <property type="entry name" value="Tetratricopeptide repeat domain"/>
    <property type="match status" value="1"/>
</dbReference>
<dbReference type="PROSITE" id="PS50005">
    <property type="entry name" value="TPR"/>
    <property type="match status" value="1"/>
</dbReference>
<evidence type="ECO:0000256" key="1">
    <source>
        <dbReference type="PROSITE-ProRule" id="PRU00339"/>
    </source>
</evidence>
<dbReference type="SUPFAM" id="SSF48452">
    <property type="entry name" value="TPR-like"/>
    <property type="match status" value="1"/>
</dbReference>
<protein>
    <submittedName>
        <fullName evidence="3">Glycosyltransferase</fullName>
    </submittedName>
</protein>
<dbReference type="InterPro" id="IPR019734">
    <property type="entry name" value="TPR_rpt"/>
</dbReference>
<dbReference type="PANTHER" id="PTHR22916:SF56">
    <property type="entry name" value="GLYCOSYL TRANSFERASE"/>
    <property type="match status" value="1"/>
</dbReference>
<proteinExistence type="predicted"/>
<keyword evidence="1" id="KW-0802">TPR repeat</keyword>
<name>A0A550JGM4_9BACT</name>